<feature type="region of interest" description="Disordered" evidence="2">
    <location>
        <begin position="223"/>
        <end position="251"/>
    </location>
</feature>
<feature type="compositionally biased region" description="Basic and acidic residues" evidence="2">
    <location>
        <begin position="223"/>
        <end position="248"/>
    </location>
</feature>
<keyword evidence="1" id="KW-0175">Coiled coil</keyword>
<feature type="coiled-coil region" evidence="1">
    <location>
        <begin position="326"/>
        <end position="368"/>
    </location>
</feature>
<sequence>MMDAQVLLYYCYSQVADASVLASAQESLMRDLNLKGRVRVAREGINGTLAGAAQDLERYKRETERALESDDIDWKTSPVKAAANLVQEGQDRTDDVFEGVLVKVVDNLVAAKGTRMGQGDYSPESTGVHLSPEDFHATISAAAPEDIALIDVRNQYEYEVGHFRGAINPCTRKFSDFETWFVSEGARLVQNKQKVLMYCTGGIRCETASIMVKEVLERNAVRENQDNQQHQLDEQQDRKQALPSRDSDCSASKTPAVFQLKGGIHRYLEAFPEGHFAGRNFVFDGRILQPAPGTGEKTVGKCAYCHGSWDTHLEDRRCKKCRMLVLAYLQKRRSSLEHRLSNLQGRGLSRQRRKVRAQLAELDDAQMQLQTLANVEVS</sequence>
<dbReference type="OrthoDB" id="25002at2759"/>
<evidence type="ECO:0000313" key="4">
    <source>
        <dbReference type="EMBL" id="GBG29195.1"/>
    </source>
</evidence>
<dbReference type="InterPro" id="IPR040503">
    <property type="entry name" value="TRHO_N"/>
</dbReference>
<dbReference type="Gene3D" id="3.40.250.10">
    <property type="entry name" value="Rhodanese-like domain"/>
    <property type="match status" value="1"/>
</dbReference>
<dbReference type="InterPro" id="IPR020936">
    <property type="entry name" value="TrhO"/>
</dbReference>
<dbReference type="Gene3D" id="3.30.70.100">
    <property type="match status" value="1"/>
</dbReference>
<evidence type="ECO:0000256" key="1">
    <source>
        <dbReference type="SAM" id="Coils"/>
    </source>
</evidence>
<dbReference type="InterPro" id="IPR036873">
    <property type="entry name" value="Rhodanese-like_dom_sf"/>
</dbReference>
<dbReference type="SUPFAM" id="SSF52821">
    <property type="entry name" value="Rhodanese/Cell cycle control phosphatase"/>
    <property type="match status" value="1"/>
</dbReference>
<dbReference type="Proteomes" id="UP000241890">
    <property type="component" value="Unassembled WGS sequence"/>
</dbReference>
<dbReference type="GO" id="GO:0016740">
    <property type="term" value="F:transferase activity"/>
    <property type="evidence" value="ECO:0007669"/>
    <property type="project" value="UniProtKB-KW"/>
</dbReference>
<dbReference type="Pfam" id="PF12368">
    <property type="entry name" value="Rhodanese_C"/>
    <property type="match status" value="1"/>
</dbReference>
<dbReference type="InterPro" id="IPR001763">
    <property type="entry name" value="Rhodanese-like_dom"/>
</dbReference>
<accession>A0A2R5GF29</accession>
<dbReference type="PANTHER" id="PTHR43268">
    <property type="entry name" value="THIOSULFATE SULFURTRANSFERASE/RHODANESE-LIKE DOMAIN-CONTAINING PROTEIN 2"/>
    <property type="match status" value="1"/>
</dbReference>
<proteinExistence type="predicted"/>
<evidence type="ECO:0000259" key="3">
    <source>
        <dbReference type="PROSITE" id="PS50206"/>
    </source>
</evidence>
<dbReference type="InParanoid" id="A0A2R5GF29"/>
<keyword evidence="4" id="KW-0808">Transferase</keyword>
<dbReference type="InterPro" id="IPR022111">
    <property type="entry name" value="Rhodanese_C"/>
</dbReference>
<dbReference type="AlphaFoldDB" id="A0A2R5GF29"/>
<gene>
    <name evidence="4" type="ORF">FCC1311_054172</name>
</gene>
<dbReference type="EMBL" id="BEYU01000053">
    <property type="protein sequence ID" value="GBG29195.1"/>
    <property type="molecule type" value="Genomic_DNA"/>
</dbReference>
<dbReference type="SMART" id="SM00450">
    <property type="entry name" value="RHOD"/>
    <property type="match status" value="1"/>
</dbReference>
<comment type="caution">
    <text evidence="4">The sequence shown here is derived from an EMBL/GenBank/DDBJ whole genome shotgun (WGS) entry which is preliminary data.</text>
</comment>
<name>A0A2R5GF29_9STRA</name>
<keyword evidence="5" id="KW-1185">Reference proteome</keyword>
<protein>
    <submittedName>
        <fullName evidence="4">Thiosulfate sulfurtransferase/rhodanese-like domain-containing protein 2</fullName>
    </submittedName>
</protein>
<dbReference type="PANTHER" id="PTHR43268:SF7">
    <property type="entry name" value="RHODANESE DOMAIN-CONTAINING PROTEIN"/>
    <property type="match status" value="1"/>
</dbReference>
<feature type="domain" description="Rhodanese" evidence="3">
    <location>
        <begin position="143"/>
        <end position="276"/>
    </location>
</feature>
<dbReference type="Pfam" id="PF17773">
    <property type="entry name" value="UPF0176_N"/>
    <property type="match status" value="1"/>
</dbReference>
<dbReference type="Pfam" id="PF00581">
    <property type="entry name" value="Rhodanese"/>
    <property type="match status" value="1"/>
</dbReference>
<dbReference type="PROSITE" id="PS50206">
    <property type="entry name" value="RHODANESE_3"/>
    <property type="match status" value="1"/>
</dbReference>
<evidence type="ECO:0000313" key="5">
    <source>
        <dbReference type="Proteomes" id="UP000241890"/>
    </source>
</evidence>
<reference evidence="4 5" key="1">
    <citation type="submission" date="2017-12" db="EMBL/GenBank/DDBJ databases">
        <title>Sequencing, de novo assembly and annotation of complete genome of a new Thraustochytrid species, strain FCC1311.</title>
        <authorList>
            <person name="Sedici K."/>
            <person name="Godart F."/>
            <person name="Aiese Cigliano R."/>
            <person name="Sanseverino W."/>
            <person name="Barakat M."/>
            <person name="Ortet P."/>
            <person name="Marechal E."/>
            <person name="Cagnac O."/>
            <person name="Amato A."/>
        </authorList>
    </citation>
    <scope>NUCLEOTIDE SEQUENCE [LARGE SCALE GENOMIC DNA]</scope>
</reference>
<evidence type="ECO:0000256" key="2">
    <source>
        <dbReference type="SAM" id="MobiDB-lite"/>
    </source>
</evidence>
<organism evidence="4 5">
    <name type="scientific">Hondaea fermentalgiana</name>
    <dbReference type="NCBI Taxonomy" id="2315210"/>
    <lineage>
        <taxon>Eukaryota</taxon>
        <taxon>Sar</taxon>
        <taxon>Stramenopiles</taxon>
        <taxon>Bigyra</taxon>
        <taxon>Labyrinthulomycetes</taxon>
        <taxon>Thraustochytrida</taxon>
        <taxon>Thraustochytriidae</taxon>
        <taxon>Hondaea</taxon>
    </lineage>
</organism>